<name>A0A103XCV7_CYNCS</name>
<evidence type="ECO:0000256" key="4">
    <source>
        <dbReference type="ARBA" id="ARBA00022695"/>
    </source>
</evidence>
<sequence>MINCIKKKKVSLRVSTDKRDSKKTEVSTFVNFIHQKDAFIAMKVVEAMLYLKAPVYTVHDTFLTLPYFSQKVADIYSNSVTRIGSPLLIKNRFLYHNVIPPNIEKYYQISKIYEDEWKYEVATIVRVMIRVFMENEKKTVMPSLSDDDRYNLLYSTLKAGLNNSEAITAREISHSKRKHTRHITAIKECQTNLHSFIVSDIETLPENNIHIPYSAGLLIVRPGKDLKDDMIETYYSEHYSLLVKNLEDKGSKVLYDLVLRISAIVQKDNSIRTVFFHNFSRFDGIIVLKHLARHHPQYKLKPLMINNRLYELSVYSGKKMLFCFRDSLNLLPGALRDLAKSLCPALGPKGSLNYNEFSESNLLINKEEYLDYMKQDILLLGGVMQKAQEIYWNLYNMDI</sequence>
<evidence type="ECO:0000313" key="11">
    <source>
        <dbReference type="Proteomes" id="UP000243975"/>
    </source>
</evidence>
<feature type="domain" description="DNA-directed DNA polymerase family B mitochondria/virus" evidence="9">
    <location>
        <begin position="270"/>
        <end position="367"/>
    </location>
</feature>
<dbReference type="GO" id="GO:0006260">
    <property type="term" value="P:DNA replication"/>
    <property type="evidence" value="ECO:0007669"/>
    <property type="project" value="UniProtKB-KW"/>
</dbReference>
<comment type="catalytic activity">
    <reaction evidence="8">
        <text>DNA(n) + a 2'-deoxyribonucleoside 5'-triphosphate = DNA(n+1) + diphosphate</text>
        <dbReference type="Rhea" id="RHEA:22508"/>
        <dbReference type="Rhea" id="RHEA-COMP:17339"/>
        <dbReference type="Rhea" id="RHEA-COMP:17340"/>
        <dbReference type="ChEBI" id="CHEBI:33019"/>
        <dbReference type="ChEBI" id="CHEBI:61560"/>
        <dbReference type="ChEBI" id="CHEBI:173112"/>
        <dbReference type="EC" id="2.7.7.7"/>
    </reaction>
</comment>
<keyword evidence="7" id="KW-0238">DNA-binding</keyword>
<accession>A0A103XCV7</accession>
<dbReference type="Gramene" id="KVH88385">
    <property type="protein sequence ID" value="KVH88385"/>
    <property type="gene ID" value="Ccrd_023953"/>
</dbReference>
<dbReference type="InterPro" id="IPR043502">
    <property type="entry name" value="DNA/RNA_pol_sf"/>
</dbReference>
<dbReference type="PANTHER" id="PTHR33568:SF3">
    <property type="entry name" value="DNA-DIRECTED DNA POLYMERASE"/>
    <property type="match status" value="1"/>
</dbReference>
<dbReference type="SUPFAM" id="SSF53098">
    <property type="entry name" value="Ribonuclease H-like"/>
    <property type="match status" value="1"/>
</dbReference>
<dbReference type="AlphaFoldDB" id="A0A103XCV7"/>
<dbReference type="PANTHER" id="PTHR33568">
    <property type="entry name" value="DNA POLYMERASE"/>
    <property type="match status" value="1"/>
</dbReference>
<evidence type="ECO:0000313" key="10">
    <source>
        <dbReference type="EMBL" id="KVH88385.1"/>
    </source>
</evidence>
<evidence type="ECO:0000256" key="8">
    <source>
        <dbReference type="ARBA" id="ARBA00049244"/>
    </source>
</evidence>
<dbReference type="InterPro" id="IPR004868">
    <property type="entry name" value="DNA-dir_DNA_pol_B_mt/vir"/>
</dbReference>
<proteinExistence type="inferred from homology"/>
<dbReference type="GO" id="GO:0003887">
    <property type="term" value="F:DNA-directed DNA polymerase activity"/>
    <property type="evidence" value="ECO:0007669"/>
    <property type="project" value="UniProtKB-KW"/>
</dbReference>
<dbReference type="STRING" id="59895.A0A103XCV7"/>
<dbReference type="InterPro" id="IPR012337">
    <property type="entry name" value="RNaseH-like_sf"/>
</dbReference>
<comment type="caution">
    <text evidence="10">The sequence shown here is derived from an EMBL/GenBank/DDBJ whole genome shotgun (WGS) entry which is preliminary data.</text>
</comment>
<evidence type="ECO:0000256" key="1">
    <source>
        <dbReference type="ARBA" id="ARBA00005755"/>
    </source>
</evidence>
<dbReference type="EC" id="2.7.7.7" evidence="2"/>
<evidence type="ECO:0000259" key="9">
    <source>
        <dbReference type="Pfam" id="PF03175"/>
    </source>
</evidence>
<evidence type="ECO:0000256" key="3">
    <source>
        <dbReference type="ARBA" id="ARBA00022679"/>
    </source>
</evidence>
<reference evidence="10 11" key="1">
    <citation type="journal article" date="2016" name="Sci. Rep.">
        <title>The genome sequence of the outbreeding globe artichoke constructed de novo incorporating a phase-aware low-pass sequencing strategy of F1 progeny.</title>
        <authorList>
            <person name="Scaglione D."/>
            <person name="Reyes-Chin-Wo S."/>
            <person name="Acquadro A."/>
            <person name="Froenicke L."/>
            <person name="Portis E."/>
            <person name="Beitel C."/>
            <person name="Tirone M."/>
            <person name="Mauro R."/>
            <person name="Lo Monaco A."/>
            <person name="Mauromicale G."/>
            <person name="Faccioli P."/>
            <person name="Cattivelli L."/>
            <person name="Rieseberg L."/>
            <person name="Michelmore R."/>
            <person name="Lanteri S."/>
        </authorList>
    </citation>
    <scope>NUCLEOTIDE SEQUENCE [LARGE SCALE GENOMIC DNA]</scope>
    <source>
        <strain evidence="10">2C</strain>
    </source>
</reference>
<dbReference type="Proteomes" id="UP000243975">
    <property type="component" value="Unassembled WGS sequence"/>
</dbReference>
<keyword evidence="11" id="KW-1185">Reference proteome</keyword>
<evidence type="ECO:0000256" key="6">
    <source>
        <dbReference type="ARBA" id="ARBA00022932"/>
    </source>
</evidence>
<organism evidence="10 11">
    <name type="scientific">Cynara cardunculus var. scolymus</name>
    <name type="common">Globe artichoke</name>
    <name type="synonym">Cynara scolymus</name>
    <dbReference type="NCBI Taxonomy" id="59895"/>
    <lineage>
        <taxon>Eukaryota</taxon>
        <taxon>Viridiplantae</taxon>
        <taxon>Streptophyta</taxon>
        <taxon>Embryophyta</taxon>
        <taxon>Tracheophyta</taxon>
        <taxon>Spermatophyta</taxon>
        <taxon>Magnoliopsida</taxon>
        <taxon>eudicotyledons</taxon>
        <taxon>Gunneridae</taxon>
        <taxon>Pentapetalae</taxon>
        <taxon>asterids</taxon>
        <taxon>campanulids</taxon>
        <taxon>Asterales</taxon>
        <taxon>Asteraceae</taxon>
        <taxon>Carduoideae</taxon>
        <taxon>Cardueae</taxon>
        <taxon>Carduinae</taxon>
        <taxon>Cynara</taxon>
    </lineage>
</organism>
<evidence type="ECO:0000256" key="5">
    <source>
        <dbReference type="ARBA" id="ARBA00022705"/>
    </source>
</evidence>
<keyword evidence="5" id="KW-0235">DNA replication</keyword>
<dbReference type="GO" id="GO:0003677">
    <property type="term" value="F:DNA binding"/>
    <property type="evidence" value="ECO:0007669"/>
    <property type="project" value="UniProtKB-KW"/>
</dbReference>
<gene>
    <name evidence="10" type="ORF">Ccrd_023953</name>
</gene>
<keyword evidence="3" id="KW-0808">Transferase</keyword>
<protein>
    <recommendedName>
        <fullName evidence="2">DNA-directed DNA polymerase</fullName>
        <ecNumber evidence="2">2.7.7.7</ecNumber>
    </recommendedName>
</protein>
<evidence type="ECO:0000256" key="7">
    <source>
        <dbReference type="ARBA" id="ARBA00023125"/>
    </source>
</evidence>
<comment type="similarity">
    <text evidence="1">Belongs to the DNA polymerase type-B family.</text>
</comment>
<keyword evidence="6" id="KW-0239">DNA-directed DNA polymerase</keyword>
<dbReference type="GO" id="GO:0000166">
    <property type="term" value="F:nucleotide binding"/>
    <property type="evidence" value="ECO:0007669"/>
    <property type="project" value="InterPro"/>
</dbReference>
<keyword evidence="4" id="KW-0548">Nucleotidyltransferase</keyword>
<dbReference type="Gene3D" id="3.30.420.10">
    <property type="entry name" value="Ribonuclease H-like superfamily/Ribonuclease H"/>
    <property type="match status" value="1"/>
</dbReference>
<dbReference type="EMBL" id="LEKV01005426">
    <property type="protein sequence ID" value="KVH88385.1"/>
    <property type="molecule type" value="Genomic_DNA"/>
</dbReference>
<evidence type="ECO:0000256" key="2">
    <source>
        <dbReference type="ARBA" id="ARBA00012417"/>
    </source>
</evidence>
<dbReference type="SUPFAM" id="SSF56672">
    <property type="entry name" value="DNA/RNA polymerases"/>
    <property type="match status" value="1"/>
</dbReference>
<dbReference type="Pfam" id="PF03175">
    <property type="entry name" value="DNA_pol_B_2"/>
    <property type="match status" value="1"/>
</dbReference>
<dbReference type="InterPro" id="IPR036397">
    <property type="entry name" value="RNaseH_sf"/>
</dbReference>